<evidence type="ECO:0008006" key="9">
    <source>
        <dbReference type="Google" id="ProtNLM"/>
    </source>
</evidence>
<name>A0AAE0TZB2_9PEZI</name>
<organism evidence="7 8">
    <name type="scientific">Podospora didyma</name>
    <dbReference type="NCBI Taxonomy" id="330526"/>
    <lineage>
        <taxon>Eukaryota</taxon>
        <taxon>Fungi</taxon>
        <taxon>Dikarya</taxon>
        <taxon>Ascomycota</taxon>
        <taxon>Pezizomycotina</taxon>
        <taxon>Sordariomycetes</taxon>
        <taxon>Sordariomycetidae</taxon>
        <taxon>Sordariales</taxon>
        <taxon>Podosporaceae</taxon>
        <taxon>Podospora</taxon>
    </lineage>
</organism>
<feature type="compositionally biased region" description="Basic and acidic residues" evidence="4">
    <location>
        <begin position="192"/>
        <end position="237"/>
    </location>
</feature>
<feature type="compositionally biased region" description="Basic and acidic residues" evidence="4">
    <location>
        <begin position="252"/>
        <end position="269"/>
    </location>
</feature>
<dbReference type="PANTHER" id="PTHR46380">
    <property type="entry name" value="CYCLIN-D-BINDING MYB-LIKE TRANSCRIPTION FACTOR 1"/>
    <property type="match status" value="1"/>
</dbReference>
<evidence type="ECO:0000256" key="4">
    <source>
        <dbReference type="SAM" id="MobiDB-lite"/>
    </source>
</evidence>
<reference evidence="7" key="2">
    <citation type="submission" date="2023-06" db="EMBL/GenBank/DDBJ databases">
        <authorList>
            <consortium name="Lawrence Berkeley National Laboratory"/>
            <person name="Haridas S."/>
            <person name="Hensen N."/>
            <person name="Bonometti L."/>
            <person name="Westerberg I."/>
            <person name="Brannstrom I.O."/>
            <person name="Guillou S."/>
            <person name="Cros-Aarteil S."/>
            <person name="Calhoun S."/>
            <person name="Kuo A."/>
            <person name="Mondo S."/>
            <person name="Pangilinan J."/>
            <person name="Riley R."/>
            <person name="LaButti K."/>
            <person name="Andreopoulos B."/>
            <person name="Lipzen A."/>
            <person name="Chen C."/>
            <person name="Yanf M."/>
            <person name="Daum C."/>
            <person name="Ng V."/>
            <person name="Clum A."/>
            <person name="Steindorff A."/>
            <person name="Ohm R."/>
            <person name="Martin F."/>
            <person name="Silar P."/>
            <person name="Natvig D."/>
            <person name="Lalanne C."/>
            <person name="Gautier V."/>
            <person name="Ament-velasquez S.L."/>
            <person name="Kruys A."/>
            <person name="Hutchinson M.I."/>
            <person name="Powell A.J."/>
            <person name="Barry K."/>
            <person name="Miller A.N."/>
            <person name="Grigoriev I.V."/>
            <person name="Debuchy R."/>
            <person name="Gladieux P."/>
            <person name="Thoren M.H."/>
            <person name="Johannesson H."/>
        </authorList>
    </citation>
    <scope>NUCLEOTIDE SEQUENCE</scope>
    <source>
        <strain evidence="7">CBS 232.78</strain>
    </source>
</reference>
<dbReference type="Gene3D" id="1.10.10.60">
    <property type="entry name" value="Homeodomain-like"/>
    <property type="match status" value="2"/>
</dbReference>
<dbReference type="PANTHER" id="PTHR46380:SF2">
    <property type="entry name" value="CYCLIN-D-BINDING MYB-LIKE TRANSCRIPTION FACTOR 1"/>
    <property type="match status" value="1"/>
</dbReference>
<evidence type="ECO:0000313" key="7">
    <source>
        <dbReference type="EMBL" id="KAK3384985.1"/>
    </source>
</evidence>
<feature type="compositionally biased region" description="Acidic residues" evidence="4">
    <location>
        <begin position="283"/>
        <end position="292"/>
    </location>
</feature>
<keyword evidence="2" id="KW-0238">DNA-binding</keyword>
<feature type="compositionally biased region" description="Basic residues" evidence="4">
    <location>
        <begin position="165"/>
        <end position="174"/>
    </location>
</feature>
<comment type="caution">
    <text evidence="7">The sequence shown here is derived from an EMBL/GenBank/DDBJ whole genome shotgun (WGS) entry which is preliminary data.</text>
</comment>
<feature type="compositionally biased region" description="Basic and acidic residues" evidence="4">
    <location>
        <begin position="98"/>
        <end position="109"/>
    </location>
</feature>
<dbReference type="InterPro" id="IPR017930">
    <property type="entry name" value="Myb_dom"/>
</dbReference>
<keyword evidence="3" id="KW-0539">Nucleus</keyword>
<keyword evidence="8" id="KW-1185">Reference proteome</keyword>
<feature type="compositionally biased region" description="Basic residues" evidence="4">
    <location>
        <begin position="391"/>
        <end position="409"/>
    </location>
</feature>
<feature type="region of interest" description="Disordered" evidence="4">
    <location>
        <begin position="1"/>
        <end position="442"/>
    </location>
</feature>
<gene>
    <name evidence="7" type="ORF">B0H63DRAFT_472073</name>
</gene>
<dbReference type="SUPFAM" id="SSF46689">
    <property type="entry name" value="Homeodomain-like"/>
    <property type="match status" value="2"/>
</dbReference>
<feature type="compositionally biased region" description="Basic residues" evidence="4">
    <location>
        <begin position="351"/>
        <end position="360"/>
    </location>
</feature>
<dbReference type="CDD" id="cd00167">
    <property type="entry name" value="SANT"/>
    <property type="match status" value="2"/>
</dbReference>
<sequence length="808" mass="91084">MGQNGSMPQPPSISEARGRTEWRHRRRQSDSRSKSPLPRYDHPLNSDPLNYEDGENGLAQYPSTMPIRQRSSSEDSNYKPRAATQPEFTRARGVSPDVDPRYVRARGESPVEPPRPSTQPRATNARLDSSDDSPRHASQPEPSSRKRKRKSSIIKAENLGDSASKKKRKKKKKRESVSRTREDESPIPVEYDADRGDSEIIKREREDDGHASNEENRHMSNEEDHEMGAPENTKVEPKGNGYASNGEDDDMGVAKDIKVERGESRHASMEMEDAQDERPQEDGMGESVEDQTESSSGSGMRQLSSEPGDVSPDPIGAQEAYDDYDGDQELPEADKIDVASTPPPSSAKTPGSRKSHKLKPKIPFFERESEENAQAFVELPPDDAIVPTRTPRARKTKTVKKEKKGKKSKKSVDEDESMVGDPEDDEVQATQGHISKSRRSAFSAEEQARIIAAVEQVRQNENMTQEQINEAIHANPQQRGEPVLKQLWSSIAEACPSKPRRKLQHWCRLKFNNYVARGTWTKEQDDELAQLIAIHGQKWSEIGGMIKRYPGDIRDRYRNYLVCRGTVKTDYWSEEEEARLRKAVEEAMGRIQEDPAPTSMAMSANGSAENLINWQQISQAMGRTRTRLQCIEKWKRLRAADKLIESLETLVQSGSGWRVEKTRRDLRKMTDRDKLTLVRAIRNSKVGTDTRIPWKSIVDDTFEGTFERRALLVAWGRLKQTVPDWESKTTLKCANRLCHIFKKDGAFTDAADDEVLESEVDDDDRESGLGEVNGGNEPVDQADSIVSSDMEDMEDIPARLSTAANGVH</sequence>
<dbReference type="GO" id="GO:0000976">
    <property type="term" value="F:transcription cis-regulatory region binding"/>
    <property type="evidence" value="ECO:0007669"/>
    <property type="project" value="TreeGrafter"/>
</dbReference>
<protein>
    <recommendedName>
        <fullName evidence="9">DNA-binding protein</fullName>
    </recommendedName>
</protein>
<dbReference type="Pfam" id="PF13921">
    <property type="entry name" value="Myb_DNA-bind_6"/>
    <property type="match status" value="1"/>
</dbReference>
<feature type="compositionally biased region" description="Basic and acidic residues" evidence="4">
    <location>
        <begin position="28"/>
        <end position="44"/>
    </location>
</feature>
<reference evidence="7" key="1">
    <citation type="journal article" date="2023" name="Mol. Phylogenet. Evol.">
        <title>Genome-scale phylogeny and comparative genomics of the fungal order Sordariales.</title>
        <authorList>
            <person name="Hensen N."/>
            <person name="Bonometti L."/>
            <person name="Westerberg I."/>
            <person name="Brannstrom I.O."/>
            <person name="Guillou S."/>
            <person name="Cros-Aarteil S."/>
            <person name="Calhoun S."/>
            <person name="Haridas S."/>
            <person name="Kuo A."/>
            <person name="Mondo S."/>
            <person name="Pangilinan J."/>
            <person name="Riley R."/>
            <person name="LaButti K."/>
            <person name="Andreopoulos B."/>
            <person name="Lipzen A."/>
            <person name="Chen C."/>
            <person name="Yan M."/>
            <person name="Daum C."/>
            <person name="Ng V."/>
            <person name="Clum A."/>
            <person name="Steindorff A."/>
            <person name="Ohm R.A."/>
            <person name="Martin F."/>
            <person name="Silar P."/>
            <person name="Natvig D.O."/>
            <person name="Lalanne C."/>
            <person name="Gautier V."/>
            <person name="Ament-Velasquez S.L."/>
            <person name="Kruys A."/>
            <person name="Hutchinson M.I."/>
            <person name="Powell A.J."/>
            <person name="Barry K."/>
            <person name="Miller A.N."/>
            <person name="Grigoriev I.V."/>
            <person name="Debuchy R."/>
            <person name="Gladieux P."/>
            <person name="Hiltunen Thoren M."/>
            <person name="Johannesson H."/>
        </authorList>
    </citation>
    <scope>NUCLEOTIDE SEQUENCE</scope>
    <source>
        <strain evidence="7">CBS 232.78</strain>
    </source>
</reference>
<dbReference type="PROSITE" id="PS51294">
    <property type="entry name" value="HTH_MYB"/>
    <property type="match status" value="1"/>
</dbReference>
<comment type="subcellular location">
    <subcellularLocation>
        <location evidence="1">Nucleus</location>
    </subcellularLocation>
</comment>
<dbReference type="GO" id="GO:0005634">
    <property type="term" value="C:nucleus"/>
    <property type="evidence" value="ECO:0007669"/>
    <property type="project" value="UniProtKB-SubCell"/>
</dbReference>
<accession>A0AAE0TZB2</accession>
<evidence type="ECO:0000259" key="6">
    <source>
        <dbReference type="PROSITE" id="PS51294"/>
    </source>
</evidence>
<feature type="compositionally biased region" description="Acidic residues" evidence="4">
    <location>
        <begin position="413"/>
        <end position="427"/>
    </location>
</feature>
<feature type="domain" description="HTH myb-type" evidence="6">
    <location>
        <begin position="512"/>
        <end position="565"/>
    </location>
</feature>
<dbReference type="InterPro" id="IPR001005">
    <property type="entry name" value="SANT/Myb"/>
</dbReference>
<dbReference type="InterPro" id="IPR051651">
    <property type="entry name" value="DMTF1_DNA-bind_reg"/>
</dbReference>
<evidence type="ECO:0000256" key="2">
    <source>
        <dbReference type="ARBA" id="ARBA00023125"/>
    </source>
</evidence>
<evidence type="ECO:0000256" key="1">
    <source>
        <dbReference type="ARBA" id="ARBA00004123"/>
    </source>
</evidence>
<evidence type="ECO:0000256" key="3">
    <source>
        <dbReference type="ARBA" id="ARBA00023242"/>
    </source>
</evidence>
<feature type="region of interest" description="Disordered" evidence="4">
    <location>
        <begin position="757"/>
        <end position="808"/>
    </location>
</feature>
<feature type="domain" description="Myb-like" evidence="5">
    <location>
        <begin position="564"/>
        <end position="638"/>
    </location>
</feature>
<dbReference type="Proteomes" id="UP001285441">
    <property type="component" value="Unassembled WGS sequence"/>
</dbReference>
<dbReference type="GO" id="GO:0003700">
    <property type="term" value="F:DNA-binding transcription factor activity"/>
    <property type="evidence" value="ECO:0007669"/>
    <property type="project" value="TreeGrafter"/>
</dbReference>
<dbReference type="EMBL" id="JAULSW010000004">
    <property type="protein sequence ID" value="KAK3384985.1"/>
    <property type="molecule type" value="Genomic_DNA"/>
</dbReference>
<evidence type="ECO:0000259" key="5">
    <source>
        <dbReference type="PROSITE" id="PS50090"/>
    </source>
</evidence>
<dbReference type="InterPro" id="IPR009057">
    <property type="entry name" value="Homeodomain-like_sf"/>
</dbReference>
<evidence type="ECO:0000313" key="8">
    <source>
        <dbReference type="Proteomes" id="UP001285441"/>
    </source>
</evidence>
<dbReference type="AlphaFoldDB" id="A0AAE0TZB2"/>
<feature type="compositionally biased region" description="Basic and acidic residues" evidence="4">
    <location>
        <begin position="175"/>
        <end position="184"/>
    </location>
</feature>
<feature type="compositionally biased region" description="Acidic residues" evidence="4">
    <location>
        <begin position="320"/>
        <end position="331"/>
    </location>
</feature>
<dbReference type="SMART" id="SM00717">
    <property type="entry name" value="SANT"/>
    <property type="match status" value="3"/>
</dbReference>
<feature type="domain" description="Myb-like" evidence="5">
    <location>
        <begin position="512"/>
        <end position="561"/>
    </location>
</feature>
<proteinExistence type="predicted"/>
<dbReference type="PROSITE" id="PS50090">
    <property type="entry name" value="MYB_LIKE"/>
    <property type="match status" value="2"/>
</dbReference>